<dbReference type="EMBL" id="JPWA01000075">
    <property type="protein sequence ID" value="RCK03450.1"/>
    <property type="molecule type" value="Genomic_DNA"/>
</dbReference>
<sequence>MSTRKQKYIISPPSACPSHLLISANLPPAEVPLDIALVAQSAYREIIQTAPHSGFLFNFIEELLEPGSDLIWKESGPGRGTEMRRSFSGIFGRFFARAYLSQHHNFTWFSAIDGDNFHIARNWRIKRDPTAKTEMPDWICARPGELAIGEAKGSHQKGNVPKRSLPKPIQTAVGQIQGVAVQKLNTTGRRQRWRPITVKGWAIMSRWGTAKDPSRPPFLYALDPWTDGEDPSDDETEELVQAVARTHVKQIAKGLGLLTEQGEKTSVSRYHEFQISGDPKNRTFLGQILSPWGPISPSGSLRLGLFIRRKMFHRVFPKDAIMFAGLESNIWGKYLNKSELTPIKPETLGDGAFLGQDSLVIAPISQIEVPKKSNLI</sequence>
<proteinExistence type="predicted"/>
<dbReference type="AlphaFoldDB" id="A0A367U6A7"/>
<comment type="caution">
    <text evidence="1">The sequence shown here is derived from an EMBL/GenBank/DDBJ whole genome shotgun (WGS) entry which is preliminary data.</text>
</comment>
<reference evidence="1 2" key="1">
    <citation type="submission" date="2014-07" db="EMBL/GenBank/DDBJ databases">
        <title>Draft genome sequence of Thalassospira xianhensis P-4 (MCCC 1A02616).</title>
        <authorList>
            <person name="Lai Q."/>
            <person name="Shao Z."/>
        </authorList>
    </citation>
    <scope>NUCLEOTIDE SEQUENCE [LARGE SCALE GENOMIC DNA]</scope>
    <source>
        <strain evidence="1 2">MCCC 1A02616</strain>
    </source>
</reference>
<name>A0A367U6A7_9PROT</name>
<keyword evidence="2" id="KW-1185">Reference proteome</keyword>
<organism evidence="1 2">
    <name type="scientific">Thalassospira xianhensis MCCC 1A02616</name>
    <dbReference type="NCBI Taxonomy" id="1177929"/>
    <lineage>
        <taxon>Bacteria</taxon>
        <taxon>Pseudomonadati</taxon>
        <taxon>Pseudomonadota</taxon>
        <taxon>Alphaproteobacteria</taxon>
        <taxon>Rhodospirillales</taxon>
        <taxon>Thalassospiraceae</taxon>
        <taxon>Thalassospira</taxon>
    </lineage>
</organism>
<evidence type="ECO:0000313" key="2">
    <source>
        <dbReference type="Proteomes" id="UP000252419"/>
    </source>
</evidence>
<dbReference type="RefSeq" id="WP_114124120.1">
    <property type="nucleotide sequence ID" value="NZ_JPWA01000075.1"/>
</dbReference>
<dbReference type="Proteomes" id="UP000252419">
    <property type="component" value="Unassembled WGS sequence"/>
</dbReference>
<gene>
    <name evidence="1" type="ORF">TH5_25470</name>
</gene>
<accession>A0A367U6A7</accession>
<evidence type="ECO:0000313" key="1">
    <source>
        <dbReference type="EMBL" id="RCK03450.1"/>
    </source>
</evidence>
<protein>
    <submittedName>
        <fullName evidence="1">Uncharacterized protein</fullName>
    </submittedName>
</protein>